<reference evidence="3 4" key="1">
    <citation type="submission" date="2024-10" db="EMBL/GenBank/DDBJ databases">
        <title>Updated reference genomes for cyclostephanoid diatoms.</title>
        <authorList>
            <person name="Roberts W.R."/>
            <person name="Alverson A.J."/>
        </authorList>
    </citation>
    <scope>NUCLEOTIDE SEQUENCE [LARGE SCALE GENOMIC DNA]</scope>
    <source>
        <strain evidence="3 4">AJA010-31</strain>
    </source>
</reference>
<dbReference type="AlphaFoldDB" id="A0ABD3NUR8"/>
<keyword evidence="1" id="KW-0489">Methyltransferase</keyword>
<dbReference type="PANTHER" id="PTHR13393">
    <property type="entry name" value="SAM-DEPENDENT METHYLTRANSFERASE"/>
    <property type="match status" value="1"/>
</dbReference>
<evidence type="ECO:0000313" key="4">
    <source>
        <dbReference type="Proteomes" id="UP001530400"/>
    </source>
</evidence>
<dbReference type="Gene3D" id="3.40.50.150">
    <property type="entry name" value="Vaccinia Virus protein VP39"/>
    <property type="match status" value="1"/>
</dbReference>
<evidence type="ECO:0000256" key="2">
    <source>
        <dbReference type="ARBA" id="ARBA00022679"/>
    </source>
</evidence>
<comment type="caution">
    <text evidence="3">The sequence shown here is derived from an EMBL/GenBank/DDBJ whole genome shotgun (WGS) entry which is preliminary data.</text>
</comment>
<protein>
    <submittedName>
        <fullName evidence="3">Uncharacterized protein</fullName>
    </submittedName>
</protein>
<accession>A0ABD3NUR8</accession>
<keyword evidence="4" id="KW-1185">Reference proteome</keyword>
<dbReference type="GO" id="GO:0032259">
    <property type="term" value="P:methylation"/>
    <property type="evidence" value="ECO:0007669"/>
    <property type="project" value="UniProtKB-KW"/>
</dbReference>
<keyword evidence="2" id="KW-0808">Transferase</keyword>
<dbReference type="Proteomes" id="UP001530400">
    <property type="component" value="Unassembled WGS sequence"/>
</dbReference>
<organism evidence="3 4">
    <name type="scientific">Cyclotella atomus</name>
    <dbReference type="NCBI Taxonomy" id="382360"/>
    <lineage>
        <taxon>Eukaryota</taxon>
        <taxon>Sar</taxon>
        <taxon>Stramenopiles</taxon>
        <taxon>Ochrophyta</taxon>
        <taxon>Bacillariophyta</taxon>
        <taxon>Coscinodiscophyceae</taxon>
        <taxon>Thalassiosirophycidae</taxon>
        <taxon>Stephanodiscales</taxon>
        <taxon>Stephanodiscaceae</taxon>
        <taxon>Cyclotella</taxon>
    </lineage>
</organism>
<evidence type="ECO:0000313" key="3">
    <source>
        <dbReference type="EMBL" id="KAL3779084.1"/>
    </source>
</evidence>
<dbReference type="EMBL" id="JALLPJ020000955">
    <property type="protein sequence ID" value="KAL3779084.1"/>
    <property type="molecule type" value="Genomic_DNA"/>
</dbReference>
<dbReference type="Pfam" id="PF05971">
    <property type="entry name" value="Methyltransf_10"/>
    <property type="match status" value="3"/>
</dbReference>
<dbReference type="GO" id="GO:0008168">
    <property type="term" value="F:methyltransferase activity"/>
    <property type="evidence" value="ECO:0007669"/>
    <property type="project" value="UniProtKB-KW"/>
</dbReference>
<dbReference type="InterPro" id="IPR010286">
    <property type="entry name" value="METTL16/RlmF"/>
</dbReference>
<name>A0ABD3NUR8_9STRA</name>
<dbReference type="SUPFAM" id="SSF53335">
    <property type="entry name" value="S-adenosyl-L-methionine-dependent methyltransferases"/>
    <property type="match status" value="1"/>
</dbReference>
<dbReference type="InterPro" id="IPR029063">
    <property type="entry name" value="SAM-dependent_MTases_sf"/>
</dbReference>
<evidence type="ECO:0000256" key="1">
    <source>
        <dbReference type="ARBA" id="ARBA00022603"/>
    </source>
</evidence>
<dbReference type="PANTHER" id="PTHR13393:SF0">
    <property type="entry name" value="RNA N6-ADENOSINE-METHYLTRANSFERASE METTL16"/>
    <property type="match status" value="1"/>
</dbReference>
<gene>
    <name evidence="3" type="ORF">ACHAWO_003787</name>
</gene>
<sequence length="608" mass="68076">MSDDDTKQSYSYRLTSPTSANCIPKSEFVLSCNFDHLAATYPEFGSAREQLSQQSASDPSTEFNKALTRCLLRHHFKLQLPSLPEGRLCPPVPNRANYVRWLRELMASSSRDLERFCTQSSDGVNNHMQNHFNQSEAKKADLQFRGIDIGTGVSAIYALLLSTDLFAKSDVFKDYIKDGTDSAIGQKDHMDNSGQSINSWTFLATDIDPIAVESASNNVKANKLEHQICVVQIKSSNSSTCIPNGPLSTAMFQARCNSMFHTSISSTSNDETDLSTYPKFDFVMTNPPFYSTTEEATAPRAGDKRSRTEMTSNEAIYKPKYAFDQDTTTDIKATEGGDVGFINDIMIDSQFYRNHITWYTSLVAKRSSLDTILRQLQTLDGVWGNRGQIRTVEFRQGSSSMLGRDHESQDDPMRCSTRVRWGIAWTYERAVARCSACRICTGLTSFVVAINENDLATNTHKEGGSDDDAAAAYCDEVISRLTTYFESFRATPLKCTKQQSKRGLPACVTVIEDIHACRKMQSQGRQNDNDNLPHAGHFIIDAFVKVACGSSEVQDDPGSINMQVSLEIYSHTKHGNTLVDKIRTPMSGEISRTNRKWRRLNKKKQRSR</sequence>
<proteinExistence type="predicted"/>